<protein>
    <submittedName>
        <fullName evidence="6">LacI family transcriptional regulator</fullName>
    </submittedName>
</protein>
<feature type="domain" description="HTH lacI-type" evidence="4">
    <location>
        <begin position="6"/>
        <end position="60"/>
    </location>
</feature>
<dbReference type="InterPro" id="IPR046335">
    <property type="entry name" value="LacI/GalR-like_sensor"/>
</dbReference>
<accession>A0A2U1ZSM0</accession>
<dbReference type="GO" id="GO:0003700">
    <property type="term" value="F:DNA-binding transcription factor activity"/>
    <property type="evidence" value="ECO:0007669"/>
    <property type="project" value="TreeGrafter"/>
</dbReference>
<evidence type="ECO:0000256" key="1">
    <source>
        <dbReference type="ARBA" id="ARBA00023015"/>
    </source>
</evidence>
<evidence type="ECO:0000313" key="6">
    <source>
        <dbReference type="EMBL" id="PWD49976.1"/>
    </source>
</evidence>
<dbReference type="GO" id="GO:0000976">
    <property type="term" value="F:transcription cis-regulatory region binding"/>
    <property type="evidence" value="ECO:0007669"/>
    <property type="project" value="TreeGrafter"/>
</dbReference>
<evidence type="ECO:0000259" key="5">
    <source>
        <dbReference type="PROSITE" id="PS50943"/>
    </source>
</evidence>
<dbReference type="Gene3D" id="3.40.50.2300">
    <property type="match status" value="2"/>
</dbReference>
<dbReference type="PROSITE" id="PS50943">
    <property type="entry name" value="HTH_CROC1"/>
    <property type="match status" value="1"/>
</dbReference>
<gene>
    <name evidence="6" type="ORF">C8046_04065</name>
</gene>
<evidence type="ECO:0000256" key="3">
    <source>
        <dbReference type="ARBA" id="ARBA00023163"/>
    </source>
</evidence>
<dbReference type="InterPro" id="IPR028082">
    <property type="entry name" value="Peripla_BP_I"/>
</dbReference>
<dbReference type="Pfam" id="PF13377">
    <property type="entry name" value="Peripla_BP_3"/>
    <property type="match status" value="1"/>
</dbReference>
<dbReference type="AlphaFoldDB" id="A0A2U1ZSM0"/>
<dbReference type="SUPFAM" id="SSF47413">
    <property type="entry name" value="lambda repressor-like DNA-binding domains"/>
    <property type="match status" value="1"/>
</dbReference>
<evidence type="ECO:0000259" key="4">
    <source>
        <dbReference type="PROSITE" id="PS50932"/>
    </source>
</evidence>
<reference evidence="6 7" key="1">
    <citation type="submission" date="2018-03" db="EMBL/GenBank/DDBJ databases">
        <title>Genome assembly of novel Miniimonas species PCH200.</title>
        <authorList>
            <person name="Thakur V."/>
            <person name="Kumar V."/>
            <person name="Singh D."/>
        </authorList>
    </citation>
    <scope>NUCLEOTIDE SEQUENCE [LARGE SCALE GENOMIC DNA]</scope>
    <source>
        <strain evidence="6 7">PCH200</strain>
    </source>
</reference>
<dbReference type="Gene3D" id="1.10.260.40">
    <property type="entry name" value="lambda repressor-like DNA-binding domains"/>
    <property type="match status" value="1"/>
</dbReference>
<dbReference type="SMART" id="SM00354">
    <property type="entry name" value="HTH_LACI"/>
    <property type="match status" value="1"/>
</dbReference>
<dbReference type="PANTHER" id="PTHR30146">
    <property type="entry name" value="LACI-RELATED TRANSCRIPTIONAL REPRESSOR"/>
    <property type="match status" value="1"/>
</dbReference>
<keyword evidence="3" id="KW-0804">Transcription</keyword>
<dbReference type="SUPFAM" id="SSF53822">
    <property type="entry name" value="Periplasmic binding protein-like I"/>
    <property type="match status" value="1"/>
</dbReference>
<dbReference type="Pfam" id="PF00356">
    <property type="entry name" value="LacI"/>
    <property type="match status" value="1"/>
</dbReference>
<dbReference type="EMBL" id="PYHR01000002">
    <property type="protein sequence ID" value="PWD49976.1"/>
    <property type="molecule type" value="Genomic_DNA"/>
</dbReference>
<evidence type="ECO:0000313" key="7">
    <source>
        <dbReference type="Proteomes" id="UP000245166"/>
    </source>
</evidence>
<dbReference type="OrthoDB" id="3430936at2"/>
<dbReference type="Proteomes" id="UP000245166">
    <property type="component" value="Unassembled WGS sequence"/>
</dbReference>
<name>A0A2U1ZSM0_9MICO</name>
<dbReference type="InterPro" id="IPR010982">
    <property type="entry name" value="Lambda_DNA-bd_dom_sf"/>
</dbReference>
<dbReference type="PANTHER" id="PTHR30146:SF109">
    <property type="entry name" value="HTH-TYPE TRANSCRIPTIONAL REGULATOR GALS"/>
    <property type="match status" value="1"/>
</dbReference>
<comment type="caution">
    <text evidence="6">The sequence shown here is derived from an EMBL/GenBank/DDBJ whole genome shotgun (WGS) entry which is preliminary data.</text>
</comment>
<proteinExistence type="predicted"/>
<organism evidence="6 7">
    <name type="scientific">Serinibacter arcticus</name>
    <dbReference type="NCBI Taxonomy" id="1655435"/>
    <lineage>
        <taxon>Bacteria</taxon>
        <taxon>Bacillati</taxon>
        <taxon>Actinomycetota</taxon>
        <taxon>Actinomycetes</taxon>
        <taxon>Micrococcales</taxon>
        <taxon>Beutenbergiaceae</taxon>
        <taxon>Serinibacter</taxon>
    </lineage>
</organism>
<keyword evidence="7" id="KW-1185">Reference proteome</keyword>
<sequence>MVSVRPTIAAVAAAAGVSRQTVSNALNAPERVKPDTLAKVLGHIDVLGYRPSVAARQMRTGRSQLLAMRIEPVRDGVNGVVGDRFLHALAEAAQAAGYRMLLCTAGSDVDEVAEYEQLLATMALDGVVLATTHTGDTRRAWLRDHGLAFMSFGRPWGDLAVAGASDSSWVDVDGAAGTAAATAELLRRGHRRIAYLGWPAGSDVGHDRRAGWLTTMAAAGRTDEAVEVTSEDDIEEALDVVEDLLRQRPTAIVCASDTLAVAASAVLNRRGLRPGPDVSVVGFDDTPAARALGIASVLQPLDQVAEACIAGLVAQLDGRPLPAEGVLLPPLLVPRTTLADPAP</sequence>
<keyword evidence="1" id="KW-0805">Transcription regulation</keyword>
<dbReference type="PROSITE" id="PS50932">
    <property type="entry name" value="HTH_LACI_2"/>
    <property type="match status" value="1"/>
</dbReference>
<keyword evidence="2" id="KW-0238">DNA-binding</keyword>
<dbReference type="InterPro" id="IPR001387">
    <property type="entry name" value="Cro/C1-type_HTH"/>
</dbReference>
<dbReference type="CDD" id="cd01392">
    <property type="entry name" value="HTH_LacI"/>
    <property type="match status" value="1"/>
</dbReference>
<dbReference type="InterPro" id="IPR000843">
    <property type="entry name" value="HTH_LacI"/>
</dbReference>
<feature type="domain" description="HTH cro/C1-type" evidence="5">
    <location>
        <begin position="7"/>
        <end position="47"/>
    </location>
</feature>
<evidence type="ECO:0000256" key="2">
    <source>
        <dbReference type="ARBA" id="ARBA00023125"/>
    </source>
</evidence>